<keyword evidence="4" id="KW-1185">Reference proteome</keyword>
<feature type="domain" description="Cch helix turn helix" evidence="2">
    <location>
        <begin position="980"/>
        <end position="1069"/>
    </location>
</feature>
<gene>
    <name evidence="3" type="ORF">J2Z37_004905</name>
</gene>
<dbReference type="Proteomes" id="UP001519343">
    <property type="component" value="Unassembled WGS sequence"/>
</dbReference>
<dbReference type="EMBL" id="JAGGKT010000030">
    <property type="protein sequence ID" value="MBP1934885.1"/>
    <property type="molecule type" value="Genomic_DNA"/>
</dbReference>
<evidence type="ECO:0000259" key="1">
    <source>
        <dbReference type="Pfam" id="PF06048"/>
    </source>
</evidence>
<name>A0ABS4GYC3_9BACL</name>
<dbReference type="Pfam" id="PF18662">
    <property type="entry name" value="HTH_56"/>
    <property type="match status" value="1"/>
</dbReference>
<protein>
    <recommendedName>
        <fullName evidence="5">DUF927 domain-containing protein</fullName>
    </recommendedName>
</protein>
<organism evidence="3 4">
    <name type="scientific">Ammoniphilus resinae</name>
    <dbReference type="NCBI Taxonomy" id="861532"/>
    <lineage>
        <taxon>Bacteria</taxon>
        <taxon>Bacillati</taxon>
        <taxon>Bacillota</taxon>
        <taxon>Bacilli</taxon>
        <taxon>Bacillales</taxon>
        <taxon>Paenibacillaceae</taxon>
        <taxon>Aneurinibacillus group</taxon>
        <taxon>Ammoniphilus</taxon>
    </lineage>
</organism>
<evidence type="ECO:0000313" key="4">
    <source>
        <dbReference type="Proteomes" id="UP001519343"/>
    </source>
</evidence>
<accession>A0ABS4GYC3</accession>
<sequence length="1092" mass="123033">MKEIEKVAPTEQPTPKKDSIISIIPHDFAGYIGGFFQSIFGNNPPGYISLFAKERLLQPFKKENGEIVTHGNRSWWFESKDITKTAAFIANLTNQNNMDHIYFGIGLQKEMRGEVINDKTGVKGVKKRGTNDNTIAIPGFWLDVDCSEGVHKANEDPTKKLPSFREAWELLKELPLSPSIIINSGGGLYPMWLFPSLWIFKDDEDQLKAAQLVKRFESVVKAWFEHNHGYHLDGTSDLARLLRIPGTFNKKRNPAPRVEIAEMTDQRYNIDQFESMIREIESLLPMPVEVPEVRKERIAKDSEYPNTNAEMIAKKCGFIRHCRDNAATLPEPDWYSMLTIVSRTKDGIDKAHEWSSPYPGYSFDETERKIQHALDDSGPVLCSTINSSLCNGCKFKGKIKSPIVLGMDRVGEARETVKIALNQVLEGNNEAAFESPVLGALAILERESPEDFNQLKKDLKKGKVSLTDLSKALKKEKRNAPLRLVEPGEVKTVRIAGDMLEDPPYPELIIPQPYLLTEDSVKKIIIKNQGKDNETTASMNVALAPVLITGLMRDVTQGKESLRVSWKRLNRWLNATIYREVAANARSIIHLAGEGFPVTSGSAGELVNYIALLEAENLHRLPIAQVNSQLGWQGKDGELGFLWGRTLIHPDGTETNDLDFDDLTPGEWRDDLVSFRGIDSGDEQIADGLHQRGSIEGWMEAVKLASNYPKALLALYSAFVAPLLRILRCDNFIIDFANRTSTGKTTVQRLAASVMGNPDERTNDSVLFTWDATPVWIARASSVLTGMPLILDDTKRAKNKSTVANILYMIASGKDKARGNVKSLNATTTWRTVLISSGEVKATSFTTDGGTRARVLEVRGLPFEGDGAEARKIVERINILTSMNYGYALPLFLKWVMQNKDHWVEWEESFRNEISLYAERTEGNVAGRLAKYAAAIKTTSILVHAAFRDMGHPLPFDFQDPFANGLWESIAQEAEDATGEEEALRDVIGWANAHSTSFIGRHKTDMEGNPMVPPGGWFGKWDNKNDWNWIAFYPDRIKRFLRENNYDPEEIFTHWKERGWLDFKKGYLKQLRIDGSPQWLIVLKREAMEEIE</sequence>
<dbReference type="Pfam" id="PF06048">
    <property type="entry name" value="DUF927"/>
    <property type="match status" value="1"/>
</dbReference>
<dbReference type="InterPro" id="IPR009270">
    <property type="entry name" value="DUF927"/>
</dbReference>
<dbReference type="RefSeq" id="WP_209812859.1">
    <property type="nucleotide sequence ID" value="NZ_JAGGKT010000030.1"/>
</dbReference>
<dbReference type="InterPro" id="IPR040538">
    <property type="entry name" value="Cch_HTH"/>
</dbReference>
<proteinExistence type="predicted"/>
<feature type="domain" description="DUF927" evidence="1">
    <location>
        <begin position="516"/>
        <end position="822"/>
    </location>
</feature>
<evidence type="ECO:0000259" key="2">
    <source>
        <dbReference type="Pfam" id="PF18662"/>
    </source>
</evidence>
<comment type="caution">
    <text evidence="3">The sequence shown here is derived from an EMBL/GenBank/DDBJ whole genome shotgun (WGS) entry which is preliminary data.</text>
</comment>
<evidence type="ECO:0000313" key="3">
    <source>
        <dbReference type="EMBL" id="MBP1934885.1"/>
    </source>
</evidence>
<reference evidence="3 4" key="1">
    <citation type="submission" date="2021-03" db="EMBL/GenBank/DDBJ databases">
        <title>Genomic Encyclopedia of Type Strains, Phase IV (KMG-IV): sequencing the most valuable type-strain genomes for metagenomic binning, comparative biology and taxonomic classification.</title>
        <authorList>
            <person name="Goeker M."/>
        </authorList>
    </citation>
    <scope>NUCLEOTIDE SEQUENCE [LARGE SCALE GENOMIC DNA]</scope>
    <source>
        <strain evidence="3 4">DSM 24738</strain>
    </source>
</reference>
<evidence type="ECO:0008006" key="5">
    <source>
        <dbReference type="Google" id="ProtNLM"/>
    </source>
</evidence>